<proteinExistence type="inferred from homology"/>
<keyword evidence="5 10" id="KW-0067">ATP-binding</keyword>
<comment type="catalytic activity">
    <reaction evidence="9">
        <text>tRNA(Ile) + L-isoleucine + ATP = L-isoleucyl-tRNA(Ile) + AMP + diphosphate</text>
        <dbReference type="Rhea" id="RHEA:11060"/>
        <dbReference type="Rhea" id="RHEA-COMP:9666"/>
        <dbReference type="Rhea" id="RHEA-COMP:9695"/>
        <dbReference type="ChEBI" id="CHEBI:30616"/>
        <dbReference type="ChEBI" id="CHEBI:33019"/>
        <dbReference type="ChEBI" id="CHEBI:58045"/>
        <dbReference type="ChEBI" id="CHEBI:78442"/>
        <dbReference type="ChEBI" id="CHEBI:78528"/>
        <dbReference type="ChEBI" id="CHEBI:456215"/>
        <dbReference type="EC" id="6.1.1.5"/>
    </reaction>
</comment>
<dbReference type="PROSITE" id="PS00178">
    <property type="entry name" value="AA_TRNA_LIGASE_I"/>
    <property type="match status" value="1"/>
</dbReference>
<keyword evidence="4 10" id="KW-0547">Nucleotide-binding</keyword>
<dbReference type="Pfam" id="PF08264">
    <property type="entry name" value="Anticodon_1"/>
    <property type="match status" value="1"/>
</dbReference>
<name>A0ABR0SUN5_9HYPO</name>
<evidence type="ECO:0000256" key="5">
    <source>
        <dbReference type="ARBA" id="ARBA00022840"/>
    </source>
</evidence>
<dbReference type="InterPro" id="IPR013155">
    <property type="entry name" value="M/V/L/I-tRNA-synth_anticd-bd"/>
</dbReference>
<evidence type="ECO:0000259" key="11">
    <source>
        <dbReference type="Pfam" id="PF00133"/>
    </source>
</evidence>
<evidence type="ECO:0000256" key="4">
    <source>
        <dbReference type="ARBA" id="ARBA00022741"/>
    </source>
</evidence>
<accession>A0ABR0SUN5</accession>
<reference evidence="13 14" key="1">
    <citation type="submission" date="2024-01" db="EMBL/GenBank/DDBJ databases">
        <title>Complete genome of Cladobotryum mycophilum ATHUM6906.</title>
        <authorList>
            <person name="Christinaki A.C."/>
            <person name="Myridakis A.I."/>
            <person name="Kouvelis V.N."/>
        </authorList>
    </citation>
    <scope>NUCLEOTIDE SEQUENCE [LARGE SCALE GENOMIC DNA]</scope>
    <source>
        <strain evidence="13 14">ATHUM6906</strain>
    </source>
</reference>
<feature type="domain" description="Aminoacyl-tRNA synthetase class Ia" evidence="11">
    <location>
        <begin position="12"/>
        <end position="391"/>
    </location>
</feature>
<dbReference type="InterPro" id="IPR002301">
    <property type="entry name" value="Ile-tRNA-ligase"/>
</dbReference>
<evidence type="ECO:0000256" key="3">
    <source>
        <dbReference type="ARBA" id="ARBA00022598"/>
    </source>
</evidence>
<dbReference type="PRINTS" id="PR00984">
    <property type="entry name" value="TRNASYNTHILE"/>
</dbReference>
<dbReference type="PANTHER" id="PTHR42780">
    <property type="entry name" value="SOLEUCYL-TRNA SYNTHETASE"/>
    <property type="match status" value="1"/>
</dbReference>
<dbReference type="SUPFAM" id="SSF50677">
    <property type="entry name" value="ValRS/IleRS/LeuRS editing domain"/>
    <property type="match status" value="1"/>
</dbReference>
<dbReference type="Pfam" id="PF19302">
    <property type="entry name" value="DUF5915"/>
    <property type="match status" value="1"/>
</dbReference>
<dbReference type="Pfam" id="PF00133">
    <property type="entry name" value="tRNA-synt_1"/>
    <property type="match status" value="1"/>
</dbReference>
<dbReference type="SUPFAM" id="SSF47323">
    <property type="entry name" value="Anticodon-binding domain of a subclass of class I aminoacyl-tRNA synthetases"/>
    <property type="match status" value="1"/>
</dbReference>
<dbReference type="InterPro" id="IPR009008">
    <property type="entry name" value="Val/Leu/Ile-tRNA-synth_edit"/>
</dbReference>
<evidence type="ECO:0000259" key="12">
    <source>
        <dbReference type="Pfam" id="PF08264"/>
    </source>
</evidence>
<protein>
    <recommendedName>
        <fullName evidence="2">isoleucine--tRNA ligase</fullName>
        <ecNumber evidence="2">6.1.1.5</ecNumber>
    </recommendedName>
    <alternativeName>
        <fullName evidence="8">Isoleucyl-tRNA synthetase</fullName>
    </alternativeName>
</protein>
<dbReference type="InterPro" id="IPR014729">
    <property type="entry name" value="Rossmann-like_a/b/a_fold"/>
</dbReference>
<dbReference type="InterPro" id="IPR001412">
    <property type="entry name" value="aa-tRNA-synth_I_CS"/>
</dbReference>
<evidence type="ECO:0000256" key="1">
    <source>
        <dbReference type="ARBA" id="ARBA00005594"/>
    </source>
</evidence>
<organism evidence="13 14">
    <name type="scientific">Cladobotryum mycophilum</name>
    <dbReference type="NCBI Taxonomy" id="491253"/>
    <lineage>
        <taxon>Eukaryota</taxon>
        <taxon>Fungi</taxon>
        <taxon>Dikarya</taxon>
        <taxon>Ascomycota</taxon>
        <taxon>Pezizomycotina</taxon>
        <taxon>Sordariomycetes</taxon>
        <taxon>Hypocreomycetidae</taxon>
        <taxon>Hypocreales</taxon>
        <taxon>Hypocreaceae</taxon>
        <taxon>Cladobotryum</taxon>
    </lineage>
</organism>
<feature type="domain" description="Methionyl/Valyl/Leucyl/Isoleucyl-tRNA synthetase anticodon-binding" evidence="12">
    <location>
        <begin position="515"/>
        <end position="654"/>
    </location>
</feature>
<evidence type="ECO:0000256" key="8">
    <source>
        <dbReference type="ARBA" id="ARBA00032665"/>
    </source>
</evidence>
<dbReference type="CDD" id="cd00818">
    <property type="entry name" value="IleRS_core"/>
    <property type="match status" value="1"/>
</dbReference>
<evidence type="ECO:0000256" key="9">
    <source>
        <dbReference type="ARBA" id="ARBA00048359"/>
    </source>
</evidence>
<gene>
    <name evidence="13" type="ORF">PT974_04296</name>
</gene>
<dbReference type="CDD" id="cd07961">
    <property type="entry name" value="Anticodon_Ia_Ile_ABEc"/>
    <property type="match status" value="1"/>
</dbReference>
<dbReference type="InterPro" id="IPR023586">
    <property type="entry name" value="Ile-tRNA-ligase_type2"/>
</dbReference>
<dbReference type="EMBL" id="JAVFKD010000004">
    <property type="protein sequence ID" value="KAK5995878.1"/>
    <property type="molecule type" value="Genomic_DNA"/>
</dbReference>
<dbReference type="EC" id="6.1.1.5" evidence="2"/>
<dbReference type="PANTHER" id="PTHR42780:SF1">
    <property type="entry name" value="ISOLEUCINE--TRNA LIGASE, CYTOPLASMIC"/>
    <property type="match status" value="1"/>
</dbReference>
<dbReference type="Gene3D" id="1.10.730.10">
    <property type="entry name" value="Isoleucyl-tRNA Synthetase, Domain 1"/>
    <property type="match status" value="1"/>
</dbReference>
<keyword evidence="6 10" id="KW-0648">Protein biosynthesis</keyword>
<dbReference type="SUPFAM" id="SSF52374">
    <property type="entry name" value="Nucleotidylyl transferase"/>
    <property type="match status" value="1"/>
</dbReference>
<sequence>MAINFPKTEEDILEYWDEIKAFETQLKLTEDGPRFSFYDGPPFATGLPHYGHLLTSTIKDIIPRYMSMKGRHVVRCFGWDTHGLPVEYEIDKKLGISGRDAVMEMGVDRYNDECRAIVMRYAEERKRNIRRLGRWVDMENDYKALDVKFMESCWWVFKTLFDKGDVYRSFKIMPYSTALCTPLSHMESKQNEKMTQDPVVVVSFPLLDVQGRSDTSLVTYTTTPWTLPSNLFVAVHPDFEYMEILDEASGKKYITMQSGLAILYRDPKGQNTKYFADTYSDCFQKDYDAVAAAGFFGPERLPPCPVDDKGCFTAEVPDYAGQHVKASDKSILRDLRPTDRLLVESQTTHNDKFCWRSDTQLIRKAISSWFIRVENSVPLMLSNLDETSWASEDYEEVVCVGSIEELKQLSGYTGTIDDLHRDKIDHIIIPSKQGKEALRRVDEIFDCWFESGSMPYASVHYSFENQDQFHGGHFPADFIAEGLDQTRGWFYTLTVLGNKLFGVSPFRNVIVNGMAQSYRLYTVVPSLLRMIDDLTNWYIRFNRRRLKGGAGLGVEDTAAALNTLLQVLFTTVRALAPFTPFIAEHIYGLLQISLGETLPAFKDSRSVHFLPFPTAEEGLFDQEIERKVSVMPKVIQLGRVARERHNITLKTPLLRLVVVANSQSLSDLEPLKSYVHEELNVREVVLTSDESSYGIFLEAKVDWPTLGKKLKKVVQIVRKALPGLTHERLKVYRRKKTMTVEGIQLNENDLTIVRVMGNDTAEAANKQGQKWEPAFSDDLMVLLDVAPHPELMDEALVRDIINRVQRLRKKAGLVPTDDVRMQYAVLANPDGVDLGSVLSNQDDLFQSSLRGCLEECRDTREATDGGFILQEEQVLGNLKLLLKLLKLPFVGHWATGSEQFQGKFQIWFGTGRVVKWAADVTLGGNLREYGL</sequence>
<evidence type="ECO:0000256" key="6">
    <source>
        <dbReference type="ARBA" id="ARBA00022917"/>
    </source>
</evidence>
<evidence type="ECO:0000256" key="7">
    <source>
        <dbReference type="ARBA" id="ARBA00023146"/>
    </source>
</evidence>
<dbReference type="Proteomes" id="UP001338125">
    <property type="component" value="Unassembled WGS sequence"/>
</dbReference>
<evidence type="ECO:0000256" key="2">
    <source>
        <dbReference type="ARBA" id="ARBA00013165"/>
    </source>
</evidence>
<keyword evidence="7 10" id="KW-0030">Aminoacyl-tRNA synthetase</keyword>
<evidence type="ECO:0000313" key="13">
    <source>
        <dbReference type="EMBL" id="KAK5995878.1"/>
    </source>
</evidence>
<dbReference type="InterPro" id="IPR002300">
    <property type="entry name" value="aa-tRNA-synth_Ia"/>
</dbReference>
<comment type="similarity">
    <text evidence="1 10">Belongs to the class-I aminoacyl-tRNA synthetase family.</text>
</comment>
<dbReference type="InterPro" id="IPR009080">
    <property type="entry name" value="tRNAsynth_Ia_anticodon-bd"/>
</dbReference>
<comment type="caution">
    <text evidence="13">The sequence shown here is derived from an EMBL/GenBank/DDBJ whole genome shotgun (WGS) entry which is preliminary data.</text>
</comment>
<evidence type="ECO:0000313" key="14">
    <source>
        <dbReference type="Proteomes" id="UP001338125"/>
    </source>
</evidence>
<dbReference type="Gene3D" id="3.40.50.620">
    <property type="entry name" value="HUPs"/>
    <property type="match status" value="2"/>
</dbReference>
<dbReference type="InterPro" id="IPR033709">
    <property type="entry name" value="Anticodon_Ile_ABEc"/>
</dbReference>
<evidence type="ECO:0000256" key="10">
    <source>
        <dbReference type="RuleBase" id="RU363035"/>
    </source>
</evidence>
<keyword evidence="3 10" id="KW-0436">Ligase</keyword>
<keyword evidence="14" id="KW-1185">Reference proteome</keyword>